<accession>A8M5X1</accession>
<dbReference type="PATRIC" id="fig|391037.6.peg.4453"/>
<name>A8M5X1_SALAI</name>
<dbReference type="KEGG" id="saq:Sare_4409"/>
<protein>
    <submittedName>
        <fullName evidence="2">Uncharacterized protein</fullName>
    </submittedName>
</protein>
<feature type="compositionally biased region" description="Pro residues" evidence="1">
    <location>
        <begin position="222"/>
        <end position="236"/>
    </location>
</feature>
<evidence type="ECO:0000256" key="1">
    <source>
        <dbReference type="SAM" id="MobiDB-lite"/>
    </source>
</evidence>
<proteinExistence type="predicted"/>
<sequence length="236" mass="24141">MPLTGPVDGEPAPALFPAPEPAPAATRGGGGRAVRQDLAGSPGDPRRQLALFGAEATDPAVADLAGLLAGPAEASVMGGTARLAVVVDDAWRVHVLIAELDARGLPASWAAVGDGRHTVRTSYTRVLKPLVAQWLHGPAKHPPPGFHLDGRGLRLWLVAAGAVAESGVLLRLGPAAHRRVSPVGAALAAVGLPAVPEPAPDGPAYRISGRRPLNRFAELVGDPPPTVPPAAWPRRG</sequence>
<dbReference type="AlphaFoldDB" id="A8M5X1"/>
<reference evidence="2" key="1">
    <citation type="submission" date="2007-10" db="EMBL/GenBank/DDBJ databases">
        <title>Complete sequence of Salinispora arenicola CNS-205.</title>
        <authorList>
            <consortium name="US DOE Joint Genome Institute"/>
            <person name="Copeland A."/>
            <person name="Lucas S."/>
            <person name="Lapidus A."/>
            <person name="Barry K."/>
            <person name="Glavina del Rio T."/>
            <person name="Dalin E."/>
            <person name="Tice H."/>
            <person name="Pitluck S."/>
            <person name="Foster B."/>
            <person name="Schmutz J."/>
            <person name="Larimer F."/>
            <person name="Land M."/>
            <person name="Hauser L."/>
            <person name="Kyrpides N."/>
            <person name="Ivanova N."/>
            <person name="Jensen P.R."/>
            <person name="Moore B.S."/>
            <person name="Penn K."/>
            <person name="Jenkins C."/>
            <person name="Udwary D."/>
            <person name="Xiang L."/>
            <person name="Gontang E."/>
            <person name="Richardson P."/>
        </authorList>
    </citation>
    <scope>NUCLEOTIDE SEQUENCE [LARGE SCALE GENOMIC DNA]</scope>
    <source>
        <strain evidence="2">CNS-205</strain>
    </source>
</reference>
<dbReference type="STRING" id="391037.Sare_4409"/>
<dbReference type="OrthoDB" id="3403532at2"/>
<dbReference type="EMBL" id="CP000850">
    <property type="protein sequence ID" value="ABW00187.1"/>
    <property type="molecule type" value="Genomic_DNA"/>
</dbReference>
<dbReference type="HOGENOM" id="CLU_101787_0_0_11"/>
<organism evidence="2">
    <name type="scientific">Salinispora arenicola (strain CNS-205)</name>
    <dbReference type="NCBI Taxonomy" id="391037"/>
    <lineage>
        <taxon>Bacteria</taxon>
        <taxon>Bacillati</taxon>
        <taxon>Actinomycetota</taxon>
        <taxon>Actinomycetes</taxon>
        <taxon>Micromonosporales</taxon>
        <taxon>Micromonosporaceae</taxon>
        <taxon>Salinispora</taxon>
    </lineage>
</organism>
<feature type="region of interest" description="Disordered" evidence="1">
    <location>
        <begin position="217"/>
        <end position="236"/>
    </location>
</feature>
<dbReference type="eggNOG" id="ENOG50337X2">
    <property type="taxonomic scope" value="Bacteria"/>
</dbReference>
<gene>
    <name evidence="2" type="ordered locus">Sare_4409</name>
</gene>
<feature type="region of interest" description="Disordered" evidence="1">
    <location>
        <begin position="1"/>
        <end position="46"/>
    </location>
</feature>
<evidence type="ECO:0000313" key="2">
    <source>
        <dbReference type="EMBL" id="ABW00187.1"/>
    </source>
</evidence>